<evidence type="ECO:0000256" key="1">
    <source>
        <dbReference type="ARBA" id="ARBA00006484"/>
    </source>
</evidence>
<accession>A0A2A6FSJ3</accession>
<dbReference type="PRINTS" id="PR00080">
    <property type="entry name" value="SDRFAMILY"/>
</dbReference>
<comment type="caution">
    <text evidence="4">The sequence shown here is derived from an EMBL/GenBank/DDBJ whole genome shotgun (WGS) entry which is preliminary data.</text>
</comment>
<dbReference type="SUPFAM" id="SSF51735">
    <property type="entry name" value="NAD(P)-binding Rossmann-fold domains"/>
    <property type="match status" value="1"/>
</dbReference>
<evidence type="ECO:0000256" key="2">
    <source>
        <dbReference type="ARBA" id="ARBA00023002"/>
    </source>
</evidence>
<dbReference type="InterPro" id="IPR036291">
    <property type="entry name" value="NAD(P)-bd_dom_sf"/>
</dbReference>
<evidence type="ECO:0000256" key="3">
    <source>
        <dbReference type="RuleBase" id="RU000363"/>
    </source>
</evidence>
<reference evidence="5" key="1">
    <citation type="submission" date="2017-03" db="EMBL/GenBank/DDBJ databases">
        <authorList>
            <person name="Lund M.B."/>
        </authorList>
    </citation>
    <scope>NUCLEOTIDE SEQUENCE [LARGE SCALE GENOMIC DNA]</scope>
</reference>
<gene>
    <name evidence="4" type="ORF">B5766_04315</name>
</gene>
<organism evidence="4 5">
    <name type="scientific">Candidatus Lumbricidiphila eiseniae</name>
    <dbReference type="NCBI Taxonomy" id="1969409"/>
    <lineage>
        <taxon>Bacteria</taxon>
        <taxon>Bacillati</taxon>
        <taxon>Actinomycetota</taxon>
        <taxon>Actinomycetes</taxon>
        <taxon>Micrococcales</taxon>
        <taxon>Microbacteriaceae</taxon>
        <taxon>Candidatus Lumbricidiphila</taxon>
    </lineage>
</organism>
<dbReference type="Proteomes" id="UP000219994">
    <property type="component" value="Unassembled WGS sequence"/>
</dbReference>
<dbReference type="PRINTS" id="PR00081">
    <property type="entry name" value="GDHRDH"/>
</dbReference>
<name>A0A2A6FSJ3_9MICO</name>
<dbReference type="Gene3D" id="3.40.50.720">
    <property type="entry name" value="NAD(P)-binding Rossmann-like Domain"/>
    <property type="match status" value="1"/>
</dbReference>
<dbReference type="GO" id="GO:0016616">
    <property type="term" value="F:oxidoreductase activity, acting on the CH-OH group of donors, NAD or NADP as acceptor"/>
    <property type="evidence" value="ECO:0007669"/>
    <property type="project" value="UniProtKB-ARBA"/>
</dbReference>
<dbReference type="EMBL" id="NAEP01000028">
    <property type="protein sequence ID" value="PDQ35689.1"/>
    <property type="molecule type" value="Genomic_DNA"/>
</dbReference>
<evidence type="ECO:0000313" key="5">
    <source>
        <dbReference type="Proteomes" id="UP000219994"/>
    </source>
</evidence>
<dbReference type="InterPro" id="IPR002347">
    <property type="entry name" value="SDR_fam"/>
</dbReference>
<evidence type="ECO:0008006" key="6">
    <source>
        <dbReference type="Google" id="ProtNLM"/>
    </source>
</evidence>
<sequence>MQPPAVIHARCQRISRRSRCREGNSINVDSLSDKVAIVTGASSGIGRAYVRALVEAGARVALIGRDRDRLESVAQHLSSETLTIAGDVSSAEFDRHAVDATMAHFGRIDVLLSNAGLYLSGDFADADLAAAEELLAVNVFGAISIVREALPHMRAAGTGDIIMTSSVSGHQAIHWEPVYSASKHAIQAFVHTVRRQLVGTGLRIGEIAPGVVLNELWGIDENSDTASRLTDATGIRSEDVADGVLFMLTRPRHVNIRDLVILPTSQEI</sequence>
<dbReference type="AlphaFoldDB" id="A0A2A6FSJ3"/>
<dbReference type="FunFam" id="3.40.50.720:FF:000047">
    <property type="entry name" value="NADP-dependent L-serine/L-allo-threonine dehydrogenase"/>
    <property type="match status" value="1"/>
</dbReference>
<dbReference type="PANTHER" id="PTHR44196:SF1">
    <property type="entry name" value="DEHYDROGENASE_REDUCTASE SDR FAMILY MEMBER 7B"/>
    <property type="match status" value="1"/>
</dbReference>
<keyword evidence="2" id="KW-0560">Oxidoreductase</keyword>
<dbReference type="PROSITE" id="PS00061">
    <property type="entry name" value="ADH_SHORT"/>
    <property type="match status" value="1"/>
</dbReference>
<dbReference type="PANTHER" id="PTHR44196">
    <property type="entry name" value="DEHYDROGENASE/REDUCTASE SDR FAMILY MEMBER 7B"/>
    <property type="match status" value="1"/>
</dbReference>
<protein>
    <recommendedName>
        <fullName evidence="6">Glucose dehydrogenase</fullName>
    </recommendedName>
</protein>
<evidence type="ECO:0000313" key="4">
    <source>
        <dbReference type="EMBL" id="PDQ35689.1"/>
    </source>
</evidence>
<dbReference type="InterPro" id="IPR020904">
    <property type="entry name" value="Sc_DH/Rdtase_CS"/>
</dbReference>
<dbReference type="CDD" id="cd05233">
    <property type="entry name" value="SDR_c"/>
    <property type="match status" value="1"/>
</dbReference>
<dbReference type="GO" id="GO:0016020">
    <property type="term" value="C:membrane"/>
    <property type="evidence" value="ECO:0007669"/>
    <property type="project" value="TreeGrafter"/>
</dbReference>
<dbReference type="Pfam" id="PF00106">
    <property type="entry name" value="adh_short"/>
    <property type="match status" value="1"/>
</dbReference>
<proteinExistence type="inferred from homology"/>
<comment type="similarity">
    <text evidence="1 3">Belongs to the short-chain dehydrogenases/reductases (SDR) family.</text>
</comment>